<dbReference type="Gene3D" id="2.40.30.170">
    <property type="match status" value="1"/>
</dbReference>
<evidence type="ECO:0000313" key="4">
    <source>
        <dbReference type="Proteomes" id="UP001321445"/>
    </source>
</evidence>
<keyword evidence="4" id="KW-1185">Reference proteome</keyword>
<dbReference type="Pfam" id="PF25917">
    <property type="entry name" value="BSH_RND"/>
    <property type="match status" value="1"/>
</dbReference>
<dbReference type="Gene3D" id="1.10.287.470">
    <property type="entry name" value="Helix hairpin bin"/>
    <property type="match status" value="1"/>
</dbReference>
<proteinExistence type="predicted"/>
<organism evidence="3 4">
    <name type="scientific">Hydrogenimonas cancrithermarum</name>
    <dbReference type="NCBI Taxonomy" id="2993563"/>
    <lineage>
        <taxon>Bacteria</taxon>
        <taxon>Pseudomonadati</taxon>
        <taxon>Campylobacterota</taxon>
        <taxon>Epsilonproteobacteria</taxon>
        <taxon>Campylobacterales</taxon>
        <taxon>Hydrogenimonadaceae</taxon>
        <taxon>Hydrogenimonas</taxon>
    </lineage>
</organism>
<keyword evidence="1" id="KW-0472">Membrane</keyword>
<feature type="transmembrane region" description="Helical" evidence="1">
    <location>
        <begin position="6"/>
        <end position="23"/>
    </location>
</feature>
<dbReference type="RefSeq" id="WP_286337505.1">
    <property type="nucleotide sequence ID" value="NZ_AP027370.1"/>
</dbReference>
<dbReference type="SUPFAM" id="SSF111369">
    <property type="entry name" value="HlyD-like secretion proteins"/>
    <property type="match status" value="1"/>
</dbReference>
<dbReference type="Gene3D" id="2.40.50.100">
    <property type="match status" value="1"/>
</dbReference>
<dbReference type="Proteomes" id="UP001321445">
    <property type="component" value="Chromosome"/>
</dbReference>
<evidence type="ECO:0000313" key="3">
    <source>
        <dbReference type="EMBL" id="BDY12304.1"/>
    </source>
</evidence>
<accession>A0ABN6WTB6</accession>
<feature type="domain" description="Multidrug resistance protein MdtA-like barrel-sandwich hybrid" evidence="2">
    <location>
        <begin position="60"/>
        <end position="194"/>
    </location>
</feature>
<dbReference type="PANTHER" id="PTHR30469:SF15">
    <property type="entry name" value="HLYD FAMILY OF SECRETION PROTEINS"/>
    <property type="match status" value="1"/>
</dbReference>
<dbReference type="InterPro" id="IPR058625">
    <property type="entry name" value="MdtA-like_BSH"/>
</dbReference>
<name>A0ABN6WTB6_9BACT</name>
<keyword evidence="1" id="KW-0812">Transmembrane</keyword>
<protein>
    <recommendedName>
        <fullName evidence="2">Multidrug resistance protein MdtA-like barrel-sandwich hybrid domain-containing protein</fullName>
    </recommendedName>
</protein>
<keyword evidence="1" id="KW-1133">Transmembrane helix</keyword>
<dbReference type="PANTHER" id="PTHR30469">
    <property type="entry name" value="MULTIDRUG RESISTANCE PROTEIN MDTA"/>
    <property type="match status" value="1"/>
</dbReference>
<reference evidence="3 4" key="1">
    <citation type="submission" date="2023-03" db="EMBL/GenBank/DDBJ databases">
        <title>Description of Hydrogenimonas sp. ISO32.</title>
        <authorList>
            <person name="Mino S."/>
            <person name="Fukazawa S."/>
            <person name="Sawabe T."/>
        </authorList>
    </citation>
    <scope>NUCLEOTIDE SEQUENCE [LARGE SCALE GENOMIC DNA]</scope>
    <source>
        <strain evidence="3 4">ISO32</strain>
    </source>
</reference>
<gene>
    <name evidence="3" type="ORF">HCR_06160</name>
</gene>
<evidence type="ECO:0000256" key="1">
    <source>
        <dbReference type="SAM" id="Phobius"/>
    </source>
</evidence>
<sequence length="299" mass="33922">MKRLYLIVAIAMLGLVFTGLLVYKDSAPLRGRSKPIPTWHPPFASFVAGTGIVEASSTNISVGSPVSGIVEKLYVKPGSLVRRGEPLFKLDDRKLRAKLPLLESEVTAAKSEMKKYRDIFEIDEKLYREAPGTISQKDYEISRNNYRHAMDLWKKAKANLKVLKDEIALYTVMSPIKGRVLQCRMREGTYMQASGGIPPLLILGSRDLHLRVEVDEYEAWRIKAKAKAVAFVRGHPDMKLTLKYLYTEPLIVPKSIIQERPTERTDTRVLQVIYRFEHPDFPIYPGQTLDVFIETAGNS</sequence>
<dbReference type="EMBL" id="AP027370">
    <property type="protein sequence ID" value="BDY12304.1"/>
    <property type="molecule type" value="Genomic_DNA"/>
</dbReference>
<evidence type="ECO:0000259" key="2">
    <source>
        <dbReference type="Pfam" id="PF25917"/>
    </source>
</evidence>